<dbReference type="PANTHER" id="PTHR43490">
    <property type="entry name" value="(+)-NEOMENTHOL DEHYDROGENASE"/>
    <property type="match status" value="1"/>
</dbReference>
<dbReference type="InterPro" id="IPR002347">
    <property type="entry name" value="SDR_fam"/>
</dbReference>
<keyword evidence="2" id="KW-0521">NADP</keyword>
<evidence type="ECO:0000313" key="6">
    <source>
        <dbReference type="Proteomes" id="UP001501391"/>
    </source>
</evidence>
<evidence type="ECO:0000313" key="5">
    <source>
        <dbReference type="EMBL" id="GAA2197980.1"/>
    </source>
</evidence>
<dbReference type="Proteomes" id="UP001501391">
    <property type="component" value="Unassembled WGS sequence"/>
</dbReference>
<dbReference type="SUPFAM" id="SSF51735">
    <property type="entry name" value="NAD(P)-binding Rossmann-fold domains"/>
    <property type="match status" value="1"/>
</dbReference>
<dbReference type="PRINTS" id="PR00081">
    <property type="entry name" value="GDHRDH"/>
</dbReference>
<dbReference type="RefSeq" id="WP_346163162.1">
    <property type="nucleotide sequence ID" value="NZ_BAAAOQ010000012.1"/>
</dbReference>
<comment type="caution">
    <text evidence="5">The sequence shown here is derived from an EMBL/GenBank/DDBJ whole genome shotgun (WGS) entry which is preliminary data.</text>
</comment>
<dbReference type="CDD" id="cd05324">
    <property type="entry name" value="carb_red_PTCR-like_SDR_c"/>
    <property type="match status" value="1"/>
</dbReference>
<dbReference type="PROSITE" id="PS00061">
    <property type="entry name" value="ADH_SHORT"/>
    <property type="match status" value="1"/>
</dbReference>
<evidence type="ECO:0000256" key="3">
    <source>
        <dbReference type="ARBA" id="ARBA00023002"/>
    </source>
</evidence>
<keyword evidence="3" id="KW-0560">Oxidoreductase</keyword>
<gene>
    <name evidence="5" type="ORF">GCM10009787_38760</name>
</gene>
<organism evidence="5 6">
    <name type="scientific">Streptomyces bangladeshensis</name>
    <dbReference type="NCBI Taxonomy" id="295352"/>
    <lineage>
        <taxon>Bacteria</taxon>
        <taxon>Bacillati</taxon>
        <taxon>Actinomycetota</taxon>
        <taxon>Actinomycetes</taxon>
        <taxon>Kitasatosporales</taxon>
        <taxon>Streptomycetaceae</taxon>
        <taxon>Streptomyces</taxon>
    </lineage>
</organism>
<sequence>MTRPTAEPGPTVSLVTGANRGIGREVCRLLAARGHTVVLTARSPAHAEEAAEQLGRDGSLVHPLRLDVRDPDSVTAAARDVAERFGRLDVLVNNAAITYDTWQGAATADLGVVAEAAETNLYGPWRTVQAFLPLLRRSGHGRIVNVSSEAASLAGMGGGTPAYTVTKTGLNALTRMLADELRGDRILVNAVCPGWVATDMGGPGGRPVREGAASVVWAAELPDDGPTGGFYRDGRPLPW</sequence>
<evidence type="ECO:0000256" key="1">
    <source>
        <dbReference type="ARBA" id="ARBA00006484"/>
    </source>
</evidence>
<dbReference type="PRINTS" id="PR00080">
    <property type="entry name" value="SDRFAMILY"/>
</dbReference>
<keyword evidence="6" id="KW-1185">Reference proteome</keyword>
<dbReference type="EMBL" id="BAAAOQ010000012">
    <property type="protein sequence ID" value="GAA2197980.1"/>
    <property type="molecule type" value="Genomic_DNA"/>
</dbReference>
<dbReference type="InterPro" id="IPR045313">
    <property type="entry name" value="CBR1-like"/>
</dbReference>
<proteinExistence type="inferred from homology"/>
<name>A0ABN3BMD7_9ACTN</name>
<dbReference type="Gene3D" id="3.40.50.720">
    <property type="entry name" value="NAD(P)-binding Rossmann-like Domain"/>
    <property type="match status" value="1"/>
</dbReference>
<dbReference type="InterPro" id="IPR020904">
    <property type="entry name" value="Sc_DH/Rdtase_CS"/>
</dbReference>
<protein>
    <submittedName>
        <fullName evidence="5">SDR family oxidoreductase</fullName>
    </submittedName>
</protein>
<dbReference type="PANTHER" id="PTHR43490:SF99">
    <property type="entry name" value="SHORT-CHAIN DEHYDROGENASE_REDUCTASE"/>
    <property type="match status" value="1"/>
</dbReference>
<evidence type="ECO:0000256" key="2">
    <source>
        <dbReference type="ARBA" id="ARBA00022857"/>
    </source>
</evidence>
<dbReference type="Pfam" id="PF00106">
    <property type="entry name" value="adh_short"/>
    <property type="match status" value="1"/>
</dbReference>
<dbReference type="InterPro" id="IPR036291">
    <property type="entry name" value="NAD(P)-bd_dom_sf"/>
</dbReference>
<reference evidence="5 6" key="1">
    <citation type="journal article" date="2019" name="Int. J. Syst. Evol. Microbiol.">
        <title>The Global Catalogue of Microorganisms (GCM) 10K type strain sequencing project: providing services to taxonomists for standard genome sequencing and annotation.</title>
        <authorList>
            <consortium name="The Broad Institute Genomics Platform"/>
            <consortium name="The Broad Institute Genome Sequencing Center for Infectious Disease"/>
            <person name="Wu L."/>
            <person name="Ma J."/>
        </authorList>
    </citation>
    <scope>NUCLEOTIDE SEQUENCE [LARGE SCALE GENOMIC DNA]</scope>
    <source>
        <strain evidence="5 6">JCM 14924</strain>
    </source>
</reference>
<accession>A0ABN3BMD7</accession>
<evidence type="ECO:0000256" key="4">
    <source>
        <dbReference type="RuleBase" id="RU000363"/>
    </source>
</evidence>
<comment type="similarity">
    <text evidence="1 4">Belongs to the short-chain dehydrogenases/reductases (SDR) family.</text>
</comment>